<proteinExistence type="predicted"/>
<reference evidence="2 3" key="1">
    <citation type="submission" date="2020-08" db="EMBL/GenBank/DDBJ databases">
        <title>Arenibacter gaetbuli sp. nov., isolated from a sand dune.</title>
        <authorList>
            <person name="Park S."/>
            <person name="Yoon J.-H."/>
        </authorList>
    </citation>
    <scope>NUCLEOTIDE SEQUENCE [LARGE SCALE GENOMIC DNA]</scope>
    <source>
        <strain evidence="2 3">BSSL-BM3</strain>
    </source>
</reference>
<accession>A0ABR7QQ19</accession>
<organism evidence="2 3">
    <name type="scientific">Arenibacter arenosicollis</name>
    <dbReference type="NCBI Taxonomy" id="2762274"/>
    <lineage>
        <taxon>Bacteria</taxon>
        <taxon>Pseudomonadati</taxon>
        <taxon>Bacteroidota</taxon>
        <taxon>Flavobacteriia</taxon>
        <taxon>Flavobacteriales</taxon>
        <taxon>Flavobacteriaceae</taxon>
        <taxon>Arenibacter</taxon>
    </lineage>
</organism>
<comment type="caution">
    <text evidence="2">The sequence shown here is derived from an EMBL/GenBank/DDBJ whole genome shotgun (WGS) entry which is preliminary data.</text>
</comment>
<dbReference type="Proteomes" id="UP000618952">
    <property type="component" value="Unassembled WGS sequence"/>
</dbReference>
<dbReference type="InterPro" id="IPR007329">
    <property type="entry name" value="FMN-bd"/>
</dbReference>
<evidence type="ECO:0000313" key="2">
    <source>
        <dbReference type="EMBL" id="MBC8769020.1"/>
    </source>
</evidence>
<dbReference type="EMBL" id="JACLHY010000013">
    <property type="protein sequence ID" value="MBC8769020.1"/>
    <property type="molecule type" value="Genomic_DNA"/>
</dbReference>
<feature type="domain" description="FMN-binding" evidence="1">
    <location>
        <begin position="87"/>
        <end position="168"/>
    </location>
</feature>
<dbReference type="Pfam" id="PF04205">
    <property type="entry name" value="FMN_bind"/>
    <property type="match status" value="1"/>
</dbReference>
<protein>
    <submittedName>
        <fullName evidence="2">FMN-binding protein</fullName>
    </submittedName>
</protein>
<dbReference type="SMART" id="SM00900">
    <property type="entry name" value="FMN_bind"/>
    <property type="match status" value="1"/>
</dbReference>
<name>A0ABR7QQ19_9FLAO</name>
<evidence type="ECO:0000313" key="3">
    <source>
        <dbReference type="Proteomes" id="UP000618952"/>
    </source>
</evidence>
<evidence type="ECO:0000259" key="1">
    <source>
        <dbReference type="SMART" id="SM00900"/>
    </source>
</evidence>
<keyword evidence="3" id="KW-1185">Reference proteome</keyword>
<gene>
    <name evidence="2" type="ORF">H4O18_13540</name>
</gene>
<sequence>MQGKKITGFVLVLAVMLFGFGIPEKLQKKVDKEIEKVFGANDFTLEPINVPASLNAQLPAKITAHNFFKLTKGSEVAGYIFVDNAPSKTAKFDYLVVFNDNLSVVHSKILIYREEYGGEIGSKRWLQQFTGKTGQDRVDHETNIDGISGATISVRSMTTSMDNLLQTVGILQEKKLL</sequence>